<dbReference type="OrthoDB" id="5981550at2759"/>
<dbReference type="PANTHER" id="PTHR45700:SF8">
    <property type="entry name" value="HECT-TYPE E3 UBIQUITIN TRANSFERASE"/>
    <property type="match status" value="1"/>
</dbReference>
<dbReference type="InterPro" id="IPR035983">
    <property type="entry name" value="Hect_E3_ubiquitin_ligase"/>
</dbReference>
<evidence type="ECO:0000256" key="1">
    <source>
        <dbReference type="ARBA" id="ARBA00000885"/>
    </source>
</evidence>
<dbReference type="Proteomes" id="UP001149090">
    <property type="component" value="Unassembled WGS sequence"/>
</dbReference>
<keyword evidence="4" id="KW-0963">Cytoplasm</keyword>
<evidence type="ECO:0000256" key="5">
    <source>
        <dbReference type="ARBA" id="ARBA00022679"/>
    </source>
</evidence>
<dbReference type="GO" id="GO:0005737">
    <property type="term" value="C:cytoplasm"/>
    <property type="evidence" value="ECO:0007669"/>
    <property type="project" value="UniProtKB-SubCell"/>
</dbReference>
<dbReference type="CDD" id="cd00078">
    <property type="entry name" value="HECTc"/>
    <property type="match status" value="1"/>
</dbReference>
<comment type="caution">
    <text evidence="9">The sequence shown here is derived from an EMBL/GenBank/DDBJ whole genome shotgun (WGS) entry which is preliminary data.</text>
</comment>
<proteinExistence type="predicted"/>
<dbReference type="Gene3D" id="3.90.1750.10">
    <property type="entry name" value="Hect, E3 ligase catalytic domains"/>
    <property type="match status" value="1"/>
</dbReference>
<dbReference type="SUPFAM" id="SSF56204">
    <property type="entry name" value="Hect, E3 ligase catalytic domain"/>
    <property type="match status" value="1"/>
</dbReference>
<dbReference type="FunFam" id="3.30.2410.10:FF:000003">
    <property type="entry name" value="probable E3 ubiquitin-protein ligase HERC4 isoform X1"/>
    <property type="match status" value="1"/>
</dbReference>
<sequence length="559" mass="65130">MDPKIQNSLITAIRRQQNNLATFASFSKKYTLLRAFLILFECPLFWEPEHLELFSQLISSVLALPNEAQVILKGWWKSIYTTNQYQPVVRLLQNFVTFRILINEPIFSIFPGKHVEDALKVLQILYSVNETRTKEINYTEFYNDAINERFKVRKNFNAWVYGEDFSYCNYPFLLNSLTKSKLMAVESETQMNNLVRGAIFESLQSGQFMPFFMLRVRREHVVEDAFNIISATPSHDLKKQLRVKFEEEAGVDAGGVKKEFFQIIVRELFDPKYGMFTYDEETHFYWFNRDSLETNSEFFLIGAILGLAIYNQVILDVHFPPVVYKKLLDKKPTLEDLKIANPDLGRGLQTLLDFDGDIKEVYDRNFQIEYESFGQIKTYDLKPNAENIILTEENRKEYVDLYVEFELVKSIEQQFNSFHRGFKEVCEGMVLSLLRPEELELLVCGDPIFDFSALQAVCKYEDGYTATSQVIKWLWEILSSFSIESQKKFLFFTCGSDRVPVGGLTEMKFVISRNGPDSDRLPTAHTCFNHLLLPEYTSKEKLREKLETAIKNSEGFGML</sequence>
<dbReference type="SMART" id="SM00119">
    <property type="entry name" value="HECTc"/>
    <property type="match status" value="1"/>
</dbReference>
<dbReference type="FunFam" id="3.30.2160.10:FF:000004">
    <property type="entry name" value="probable E3 ubiquitin-protein ligase HERC4 isoform X1"/>
    <property type="match status" value="1"/>
</dbReference>
<dbReference type="PANTHER" id="PTHR45700">
    <property type="entry name" value="UBIQUITIN-PROTEIN LIGASE E3C"/>
    <property type="match status" value="1"/>
</dbReference>
<keyword evidence="5" id="KW-0808">Transferase</keyword>
<organism evidence="9 10">
    <name type="scientific">Anaeramoeba ignava</name>
    <name type="common">Anaerobic marine amoeba</name>
    <dbReference type="NCBI Taxonomy" id="1746090"/>
    <lineage>
        <taxon>Eukaryota</taxon>
        <taxon>Metamonada</taxon>
        <taxon>Anaeramoebidae</taxon>
        <taxon>Anaeramoeba</taxon>
    </lineage>
</organism>
<evidence type="ECO:0000256" key="4">
    <source>
        <dbReference type="ARBA" id="ARBA00022490"/>
    </source>
</evidence>
<comment type="subcellular location">
    <subcellularLocation>
        <location evidence="2">Cytoplasm</location>
    </subcellularLocation>
</comment>
<name>A0A9Q0LNY9_ANAIG</name>
<dbReference type="InterPro" id="IPR000569">
    <property type="entry name" value="HECT_dom"/>
</dbReference>
<accession>A0A9Q0LNY9</accession>
<evidence type="ECO:0000256" key="2">
    <source>
        <dbReference type="ARBA" id="ARBA00004496"/>
    </source>
</evidence>
<evidence type="ECO:0000256" key="7">
    <source>
        <dbReference type="PROSITE-ProRule" id="PRU00104"/>
    </source>
</evidence>
<evidence type="ECO:0000313" key="9">
    <source>
        <dbReference type="EMBL" id="KAJ5077046.1"/>
    </source>
</evidence>
<dbReference type="Gene3D" id="3.30.2410.10">
    <property type="entry name" value="Hect, E3 ligase catalytic domain"/>
    <property type="match status" value="1"/>
</dbReference>
<evidence type="ECO:0000256" key="3">
    <source>
        <dbReference type="ARBA" id="ARBA00012485"/>
    </source>
</evidence>
<comment type="catalytic activity">
    <reaction evidence="1">
        <text>S-ubiquitinyl-[E2 ubiquitin-conjugating enzyme]-L-cysteine + [acceptor protein]-L-lysine = [E2 ubiquitin-conjugating enzyme]-L-cysteine + N(6)-ubiquitinyl-[acceptor protein]-L-lysine.</text>
        <dbReference type="EC" id="2.3.2.26"/>
    </reaction>
</comment>
<gene>
    <name evidence="9" type="ORF">M0811_00366</name>
</gene>
<dbReference type="InterPro" id="IPR044611">
    <property type="entry name" value="E3A/B/C-like"/>
</dbReference>
<dbReference type="EMBL" id="JAPDFW010000059">
    <property type="protein sequence ID" value="KAJ5077046.1"/>
    <property type="molecule type" value="Genomic_DNA"/>
</dbReference>
<feature type="active site" description="Glycyl thioester intermediate" evidence="7">
    <location>
        <position position="527"/>
    </location>
</feature>
<dbReference type="Pfam" id="PF00632">
    <property type="entry name" value="HECT"/>
    <property type="match status" value="1"/>
</dbReference>
<evidence type="ECO:0000256" key="6">
    <source>
        <dbReference type="ARBA" id="ARBA00022786"/>
    </source>
</evidence>
<reference evidence="9" key="1">
    <citation type="submission" date="2022-10" db="EMBL/GenBank/DDBJ databases">
        <title>Novel sulphate-reducing endosymbionts in the free-living metamonad Anaeramoeba.</title>
        <authorList>
            <person name="Jerlstrom-Hultqvist J."/>
            <person name="Cepicka I."/>
            <person name="Gallot-Lavallee L."/>
            <person name="Salas-Leiva D."/>
            <person name="Curtis B.A."/>
            <person name="Zahonova K."/>
            <person name="Pipaliya S."/>
            <person name="Dacks J."/>
            <person name="Roger A.J."/>
        </authorList>
    </citation>
    <scope>NUCLEOTIDE SEQUENCE</scope>
    <source>
        <strain evidence="9">BMAN</strain>
    </source>
</reference>
<feature type="domain" description="HECT" evidence="8">
    <location>
        <begin position="233"/>
        <end position="559"/>
    </location>
</feature>
<evidence type="ECO:0000259" key="8">
    <source>
        <dbReference type="PROSITE" id="PS50237"/>
    </source>
</evidence>
<keyword evidence="6 7" id="KW-0833">Ubl conjugation pathway</keyword>
<dbReference type="PROSITE" id="PS50237">
    <property type="entry name" value="HECT"/>
    <property type="match status" value="1"/>
</dbReference>
<dbReference type="AlphaFoldDB" id="A0A9Q0LNY9"/>
<dbReference type="GO" id="GO:0061630">
    <property type="term" value="F:ubiquitin protein ligase activity"/>
    <property type="evidence" value="ECO:0007669"/>
    <property type="project" value="UniProtKB-EC"/>
</dbReference>
<dbReference type="Gene3D" id="3.30.2160.10">
    <property type="entry name" value="Hect, E3 ligase catalytic domain"/>
    <property type="match status" value="1"/>
</dbReference>
<dbReference type="GO" id="GO:0000209">
    <property type="term" value="P:protein polyubiquitination"/>
    <property type="evidence" value="ECO:0007669"/>
    <property type="project" value="InterPro"/>
</dbReference>
<protein>
    <recommendedName>
        <fullName evidence="3">HECT-type E3 ubiquitin transferase</fullName>
        <ecNumber evidence="3">2.3.2.26</ecNumber>
    </recommendedName>
</protein>
<dbReference type="EC" id="2.3.2.26" evidence="3"/>
<keyword evidence="10" id="KW-1185">Reference proteome</keyword>
<dbReference type="OMA" id="YNEETRC"/>
<evidence type="ECO:0000313" key="10">
    <source>
        <dbReference type="Proteomes" id="UP001149090"/>
    </source>
</evidence>